<dbReference type="SMART" id="SM00530">
    <property type="entry name" value="HTH_XRE"/>
    <property type="match status" value="1"/>
</dbReference>
<sequence length="80" mass="8891">MKGGAVIRGARLERGYTQESLSKQYGIAVNSLHNYETCRTEPGFTTVYEILEFLGYDISEAQRLEQVSAANDCGRAKRTA</sequence>
<comment type="caution">
    <text evidence="2">The sequence shown here is derived from an EMBL/GenBank/DDBJ whole genome shotgun (WGS) entry which is preliminary data.</text>
</comment>
<keyword evidence="3" id="KW-1185">Reference proteome</keyword>
<accession>A0ABS8G5W3</accession>
<protein>
    <submittedName>
        <fullName evidence="2">Helix-turn-helix domain-containing protein</fullName>
    </submittedName>
</protein>
<organism evidence="2 3">
    <name type="scientific">Fluctibacter halophilus</name>
    <dbReference type="NCBI Taxonomy" id="226011"/>
    <lineage>
        <taxon>Bacteria</taxon>
        <taxon>Pseudomonadati</taxon>
        <taxon>Pseudomonadota</taxon>
        <taxon>Gammaproteobacteria</taxon>
        <taxon>Alteromonadales</taxon>
        <taxon>Alteromonadaceae</taxon>
        <taxon>Fluctibacter</taxon>
    </lineage>
</organism>
<dbReference type="EMBL" id="JAJEWP010000001">
    <property type="protein sequence ID" value="MCC2615950.1"/>
    <property type="molecule type" value="Genomic_DNA"/>
</dbReference>
<evidence type="ECO:0000259" key="1">
    <source>
        <dbReference type="PROSITE" id="PS50943"/>
    </source>
</evidence>
<dbReference type="PROSITE" id="PS50943">
    <property type="entry name" value="HTH_CROC1"/>
    <property type="match status" value="1"/>
</dbReference>
<reference evidence="2 3" key="1">
    <citation type="submission" date="2021-10" db="EMBL/GenBank/DDBJ databases">
        <title>Draft genome of Aestuariibacter halophilus JC2043.</title>
        <authorList>
            <person name="Emsley S.A."/>
            <person name="Pfannmuller K.M."/>
            <person name="Ushijima B."/>
            <person name="Saw J.H."/>
            <person name="Videau P."/>
        </authorList>
    </citation>
    <scope>NUCLEOTIDE SEQUENCE [LARGE SCALE GENOMIC DNA]</scope>
    <source>
        <strain evidence="2 3">JC2043</strain>
    </source>
</reference>
<dbReference type="CDD" id="cd00093">
    <property type="entry name" value="HTH_XRE"/>
    <property type="match status" value="1"/>
</dbReference>
<dbReference type="RefSeq" id="WP_407646746.1">
    <property type="nucleotide sequence ID" value="NZ_JAJEWP010000001.1"/>
</dbReference>
<gene>
    <name evidence="2" type="ORF">LJ739_06825</name>
</gene>
<evidence type="ECO:0000313" key="3">
    <source>
        <dbReference type="Proteomes" id="UP001520878"/>
    </source>
</evidence>
<name>A0ABS8G5W3_9ALTE</name>
<evidence type="ECO:0000313" key="2">
    <source>
        <dbReference type="EMBL" id="MCC2615950.1"/>
    </source>
</evidence>
<dbReference type="InterPro" id="IPR010982">
    <property type="entry name" value="Lambda_DNA-bd_dom_sf"/>
</dbReference>
<dbReference type="Proteomes" id="UP001520878">
    <property type="component" value="Unassembled WGS sequence"/>
</dbReference>
<dbReference type="Gene3D" id="1.10.260.40">
    <property type="entry name" value="lambda repressor-like DNA-binding domains"/>
    <property type="match status" value="1"/>
</dbReference>
<dbReference type="Pfam" id="PF01381">
    <property type="entry name" value="HTH_3"/>
    <property type="match status" value="1"/>
</dbReference>
<dbReference type="SUPFAM" id="SSF47413">
    <property type="entry name" value="lambda repressor-like DNA-binding domains"/>
    <property type="match status" value="1"/>
</dbReference>
<feature type="domain" description="HTH cro/C1-type" evidence="1">
    <location>
        <begin position="7"/>
        <end position="61"/>
    </location>
</feature>
<dbReference type="InterPro" id="IPR001387">
    <property type="entry name" value="Cro/C1-type_HTH"/>
</dbReference>
<proteinExistence type="predicted"/>